<protein>
    <submittedName>
        <fullName evidence="3">Uncharacterized protein</fullName>
    </submittedName>
</protein>
<organism evidence="3 4">
    <name type="scientific">Qipengyuania algicida</name>
    <dbReference type="NCBI Taxonomy" id="1836209"/>
    <lineage>
        <taxon>Bacteria</taxon>
        <taxon>Pseudomonadati</taxon>
        <taxon>Pseudomonadota</taxon>
        <taxon>Alphaproteobacteria</taxon>
        <taxon>Sphingomonadales</taxon>
        <taxon>Erythrobacteraceae</taxon>
        <taxon>Qipengyuania</taxon>
    </lineage>
</organism>
<sequence length="156" mass="17885">MRFLSRLNPTTGIQDFWSEFRRPNPHRWPILGVSLAVTFALFYGFVVEKWRVPPEQPKVIYITTYAPHRTDAQIMASNIANQKEQDKLRAIQAKRQADIANMYRELGRATFVDVDAIDKQIAKDKAAEAARKKALVERLEQQDRKSADTGVAPTTR</sequence>
<dbReference type="RefSeq" id="WP_160752567.1">
    <property type="nucleotide sequence ID" value="NZ_WTYA01000003.1"/>
</dbReference>
<keyword evidence="2" id="KW-0472">Membrane</keyword>
<dbReference type="AlphaFoldDB" id="A0A845AHH5"/>
<evidence type="ECO:0000256" key="2">
    <source>
        <dbReference type="SAM" id="Phobius"/>
    </source>
</evidence>
<dbReference type="OrthoDB" id="7391871at2"/>
<evidence type="ECO:0000256" key="1">
    <source>
        <dbReference type="SAM" id="MobiDB-lite"/>
    </source>
</evidence>
<keyword evidence="2" id="KW-1133">Transmembrane helix</keyword>
<comment type="caution">
    <text evidence="3">The sequence shown here is derived from an EMBL/GenBank/DDBJ whole genome shotgun (WGS) entry which is preliminary data.</text>
</comment>
<feature type="region of interest" description="Disordered" evidence="1">
    <location>
        <begin position="134"/>
        <end position="156"/>
    </location>
</feature>
<feature type="compositionally biased region" description="Basic and acidic residues" evidence="1">
    <location>
        <begin position="134"/>
        <end position="147"/>
    </location>
</feature>
<name>A0A845AHH5_9SPHN</name>
<dbReference type="EMBL" id="WTYA01000003">
    <property type="protein sequence ID" value="MXP28275.1"/>
    <property type="molecule type" value="Genomic_DNA"/>
</dbReference>
<accession>A0A845AHH5</accession>
<keyword evidence="4" id="KW-1185">Reference proteome</keyword>
<reference evidence="3 4" key="1">
    <citation type="submission" date="2019-12" db="EMBL/GenBank/DDBJ databases">
        <title>Genomic-based taxomic classification of the family Erythrobacteraceae.</title>
        <authorList>
            <person name="Xu L."/>
        </authorList>
    </citation>
    <scope>NUCLEOTIDE SEQUENCE [LARGE SCALE GENOMIC DNA]</scope>
    <source>
        <strain evidence="3 4">KEMB 9005-328</strain>
    </source>
</reference>
<keyword evidence="2" id="KW-0812">Transmembrane</keyword>
<evidence type="ECO:0000313" key="4">
    <source>
        <dbReference type="Proteomes" id="UP000439780"/>
    </source>
</evidence>
<dbReference type="Proteomes" id="UP000439780">
    <property type="component" value="Unassembled WGS sequence"/>
</dbReference>
<evidence type="ECO:0000313" key="3">
    <source>
        <dbReference type="EMBL" id="MXP28275.1"/>
    </source>
</evidence>
<gene>
    <name evidence="3" type="ORF">GRI58_05505</name>
</gene>
<proteinExistence type="predicted"/>
<feature type="transmembrane region" description="Helical" evidence="2">
    <location>
        <begin position="28"/>
        <end position="46"/>
    </location>
</feature>